<comment type="caution">
    <text evidence="2">The sequence shown here is derived from an EMBL/GenBank/DDBJ whole genome shotgun (WGS) entry which is preliminary data.</text>
</comment>
<feature type="compositionally biased region" description="Basic and acidic residues" evidence="1">
    <location>
        <begin position="1"/>
        <end position="10"/>
    </location>
</feature>
<evidence type="ECO:0000313" key="3">
    <source>
        <dbReference type="Proteomes" id="UP000191691"/>
    </source>
</evidence>
<keyword evidence="3" id="KW-1185">Reference proteome</keyword>
<name>A0A1V6Y9B1_PENNA</name>
<dbReference type="Proteomes" id="UP000191691">
    <property type="component" value="Unassembled WGS sequence"/>
</dbReference>
<sequence length="86" mass="9153">MPRTGRDNRFHYWQPVTTIPTPTRVSQHQPGTTGGPIPHTTATRSRHSSGSDSTQSGPGVQPGPSHQAAGTSSVEEAYASHRTLHA</sequence>
<dbReference type="EMBL" id="MOOB01000029">
    <property type="protein sequence ID" value="OQE84040.1"/>
    <property type="molecule type" value="Genomic_DNA"/>
</dbReference>
<evidence type="ECO:0000313" key="2">
    <source>
        <dbReference type="EMBL" id="OQE84040.1"/>
    </source>
</evidence>
<protein>
    <submittedName>
        <fullName evidence="2">Uncharacterized protein</fullName>
    </submittedName>
</protein>
<proteinExistence type="predicted"/>
<accession>A0A1V6Y9B1</accession>
<organism evidence="2 3">
    <name type="scientific">Penicillium nalgiovense</name>
    <dbReference type="NCBI Taxonomy" id="60175"/>
    <lineage>
        <taxon>Eukaryota</taxon>
        <taxon>Fungi</taxon>
        <taxon>Dikarya</taxon>
        <taxon>Ascomycota</taxon>
        <taxon>Pezizomycotina</taxon>
        <taxon>Eurotiomycetes</taxon>
        <taxon>Eurotiomycetidae</taxon>
        <taxon>Eurotiales</taxon>
        <taxon>Aspergillaceae</taxon>
        <taxon>Penicillium</taxon>
    </lineage>
</organism>
<dbReference type="AlphaFoldDB" id="A0A1V6Y9B1"/>
<evidence type="ECO:0000256" key="1">
    <source>
        <dbReference type="SAM" id="MobiDB-lite"/>
    </source>
</evidence>
<feature type="compositionally biased region" description="Polar residues" evidence="1">
    <location>
        <begin position="48"/>
        <end position="58"/>
    </location>
</feature>
<reference evidence="3" key="1">
    <citation type="journal article" date="2017" name="Nat. Microbiol.">
        <title>Global analysis of biosynthetic gene clusters reveals vast potential of secondary metabolite production in Penicillium species.</title>
        <authorList>
            <person name="Nielsen J.C."/>
            <person name="Grijseels S."/>
            <person name="Prigent S."/>
            <person name="Ji B."/>
            <person name="Dainat J."/>
            <person name="Nielsen K.F."/>
            <person name="Frisvad J.C."/>
            <person name="Workman M."/>
            <person name="Nielsen J."/>
        </authorList>
    </citation>
    <scope>NUCLEOTIDE SEQUENCE [LARGE SCALE GENOMIC DNA]</scope>
    <source>
        <strain evidence="3">IBT 13039</strain>
    </source>
</reference>
<gene>
    <name evidence="2" type="ORF">PENNAL_c0029G04451</name>
</gene>
<feature type="region of interest" description="Disordered" evidence="1">
    <location>
        <begin position="1"/>
        <end position="86"/>
    </location>
</feature>
<feature type="compositionally biased region" description="Polar residues" evidence="1">
    <location>
        <begin position="15"/>
        <end position="29"/>
    </location>
</feature>